<dbReference type="Pfam" id="PF21788">
    <property type="entry name" value="TNP-like_GBD"/>
    <property type="match status" value="1"/>
</dbReference>
<evidence type="ECO:0000259" key="3">
    <source>
        <dbReference type="Pfam" id="PF21788"/>
    </source>
</evidence>
<evidence type="ECO:0000256" key="1">
    <source>
        <dbReference type="SAM" id="MobiDB-lite"/>
    </source>
</evidence>
<comment type="caution">
    <text evidence="5">The sequence shown here is derived from an EMBL/GenBank/DDBJ whole genome shotgun (WGS) entry which is preliminary data.</text>
</comment>
<evidence type="ECO:0000313" key="5">
    <source>
        <dbReference type="EMBL" id="KAJ1531372.1"/>
    </source>
</evidence>
<feature type="compositionally biased region" description="Polar residues" evidence="1">
    <location>
        <begin position="373"/>
        <end position="385"/>
    </location>
</feature>
<evidence type="ECO:0008006" key="7">
    <source>
        <dbReference type="Google" id="ProtNLM"/>
    </source>
</evidence>
<dbReference type="Pfam" id="PF21789">
    <property type="entry name" value="TNP-like_RNaseH_C"/>
    <property type="match status" value="1"/>
</dbReference>
<reference evidence="5" key="1">
    <citation type="submission" date="2022-12" db="EMBL/GenBank/DDBJ databases">
        <title>Chromosome-level genome assembly of the bean flower thrips Megalurothrips usitatus.</title>
        <authorList>
            <person name="Ma L."/>
            <person name="Liu Q."/>
            <person name="Li H."/>
            <person name="Cai W."/>
        </authorList>
    </citation>
    <scope>NUCLEOTIDE SEQUENCE</scope>
    <source>
        <strain evidence="5">Cailab_2022a</strain>
    </source>
</reference>
<evidence type="ECO:0000259" key="4">
    <source>
        <dbReference type="Pfam" id="PF21789"/>
    </source>
</evidence>
<dbReference type="EMBL" id="JAPTSV010000001">
    <property type="protein sequence ID" value="KAJ1531372.1"/>
    <property type="molecule type" value="Genomic_DNA"/>
</dbReference>
<protein>
    <recommendedName>
        <fullName evidence="7">Transposable element P transposase</fullName>
    </recommendedName>
</protein>
<organism evidence="5 6">
    <name type="scientific">Megalurothrips usitatus</name>
    <name type="common">bean blossom thrips</name>
    <dbReference type="NCBI Taxonomy" id="439358"/>
    <lineage>
        <taxon>Eukaryota</taxon>
        <taxon>Metazoa</taxon>
        <taxon>Ecdysozoa</taxon>
        <taxon>Arthropoda</taxon>
        <taxon>Hexapoda</taxon>
        <taxon>Insecta</taxon>
        <taxon>Pterygota</taxon>
        <taxon>Neoptera</taxon>
        <taxon>Paraneoptera</taxon>
        <taxon>Thysanoptera</taxon>
        <taxon>Terebrantia</taxon>
        <taxon>Thripoidea</taxon>
        <taxon>Thripidae</taxon>
        <taxon>Megalurothrips</taxon>
    </lineage>
</organism>
<proteinExistence type="predicted"/>
<dbReference type="Proteomes" id="UP001075354">
    <property type="component" value="Chromosome 1"/>
</dbReference>
<feature type="domain" description="Transposable element P transposase-like RNase H" evidence="2">
    <location>
        <begin position="15"/>
        <end position="90"/>
    </location>
</feature>
<dbReference type="InterPro" id="IPR048366">
    <property type="entry name" value="TNP-like_GBD"/>
</dbReference>
<feature type="region of interest" description="Disordered" evidence="1">
    <location>
        <begin position="373"/>
        <end position="402"/>
    </location>
</feature>
<dbReference type="InterPro" id="IPR048367">
    <property type="entry name" value="TNP-like_RNaseH_C"/>
</dbReference>
<dbReference type="InterPro" id="IPR048365">
    <property type="entry name" value="TNP-like_RNaseH_N"/>
</dbReference>
<evidence type="ECO:0000313" key="6">
    <source>
        <dbReference type="Proteomes" id="UP001075354"/>
    </source>
</evidence>
<name>A0AAV7XYB3_9NEOP</name>
<dbReference type="AlphaFoldDB" id="A0AAV7XYB3"/>
<dbReference type="Pfam" id="PF21787">
    <property type="entry name" value="TNP-like_RNaseH_N"/>
    <property type="match status" value="1"/>
</dbReference>
<feature type="domain" description="Transposable element P transposase-like GTP-binding insertion" evidence="3">
    <location>
        <begin position="124"/>
        <end position="234"/>
    </location>
</feature>
<evidence type="ECO:0000259" key="2">
    <source>
        <dbReference type="Pfam" id="PF21787"/>
    </source>
</evidence>
<sequence length="402" mass="45886">MAEFENHFEKLFSGKEIKREQVLAKTMLAYMVKGIASDVKYVVAAFPVKALTSDMLYVRSWQVIMCLEKAGIKVIAFVCDGAATNRAFINMHTPITRNETKLIFDTINFCSPEGRPLFFISDVCHLLKTIRNCLYNSGTGEKKTRHMEINGQKLEWKTIVRLYITFKDCNFRKVFKLNAQNVFPNKFSCMSVKSAALVLSDTTAQDIEDQKWPGTEELVRFIRYINKFFDCLNGAYAGHGIRTKNPNLSPYTDVDDPRFDCDKPFLEYLQDWKKDAAKKKKGQKEQEKLQLAKQTLIGIEMTIRGFAGSVRYLLELQEPPRFINARVFSQDPLEQHFSLQRGGGGGNSNPNAAMFLQKQVATTVMRDIGVRMSKSNSTETESTGMKVTDEPLPKRARKMKRN</sequence>
<gene>
    <name evidence="5" type="ORF">ONE63_000053</name>
</gene>
<feature type="domain" description="Transposable element P transposase-like RNase H C-terminal" evidence="4">
    <location>
        <begin position="328"/>
        <end position="356"/>
    </location>
</feature>
<keyword evidence="6" id="KW-1185">Reference proteome</keyword>
<accession>A0AAV7XYB3</accession>